<gene>
    <name evidence="3" type="ORF">GCU69_04595</name>
</gene>
<reference evidence="3 4" key="1">
    <citation type="submission" date="2019-10" db="EMBL/GenBank/DDBJ databases">
        <title>Streptomyces tenebrisbrunneis sp.nov., an endogenous actinomycete isolated from of Lycium ruthenicum.</title>
        <authorList>
            <person name="Ma L."/>
        </authorList>
    </citation>
    <scope>NUCLEOTIDE SEQUENCE [LARGE SCALE GENOMIC DNA]</scope>
    <source>
        <strain evidence="3 4">TRM 66187</strain>
    </source>
</reference>
<feature type="domain" description="CobE/GbiG C-terminal" evidence="2">
    <location>
        <begin position="71"/>
        <end position="189"/>
    </location>
</feature>
<dbReference type="PANTHER" id="PTHR37477:SF1">
    <property type="entry name" value="COBALT-PRECORRIN-5A HYDROLASE"/>
    <property type="match status" value="1"/>
</dbReference>
<dbReference type="Proteomes" id="UP000621266">
    <property type="component" value="Unassembled WGS sequence"/>
</dbReference>
<feature type="region of interest" description="Disordered" evidence="1">
    <location>
        <begin position="178"/>
        <end position="341"/>
    </location>
</feature>
<protein>
    <submittedName>
        <fullName evidence="3">Cobalamin biosynthesis protein</fullName>
    </submittedName>
</protein>
<dbReference type="EMBL" id="WHPN01000095">
    <property type="protein sequence ID" value="KAF4410295.1"/>
    <property type="molecule type" value="Genomic_DNA"/>
</dbReference>
<dbReference type="InterPro" id="IPR002750">
    <property type="entry name" value="CobE/GbiG_C"/>
</dbReference>
<dbReference type="InterPro" id="IPR052553">
    <property type="entry name" value="CbiG_hydrolase"/>
</dbReference>
<dbReference type="PANTHER" id="PTHR37477">
    <property type="entry name" value="COBALT-PRECORRIN-5A HYDROLASE"/>
    <property type="match status" value="1"/>
</dbReference>
<comment type="caution">
    <text evidence="3">The sequence shown here is derived from an EMBL/GenBank/DDBJ whole genome shotgun (WGS) entry which is preliminary data.</text>
</comment>
<feature type="region of interest" description="Disordered" evidence="1">
    <location>
        <begin position="1"/>
        <end position="68"/>
    </location>
</feature>
<feature type="compositionally biased region" description="Pro residues" evidence="1">
    <location>
        <begin position="326"/>
        <end position="335"/>
    </location>
</feature>
<evidence type="ECO:0000313" key="3">
    <source>
        <dbReference type="EMBL" id="KAF4410295.1"/>
    </source>
</evidence>
<dbReference type="InterPro" id="IPR036518">
    <property type="entry name" value="CobE/GbiG_C_sf"/>
</dbReference>
<name>A0ABQ7FN99_9ACTN</name>
<proteinExistence type="predicted"/>
<dbReference type="Gene3D" id="3.30.420.180">
    <property type="entry name" value="CobE/GbiG C-terminal domain"/>
    <property type="match status" value="1"/>
</dbReference>
<dbReference type="Pfam" id="PF01890">
    <property type="entry name" value="CbiG_C"/>
    <property type="match status" value="1"/>
</dbReference>
<sequence>MERSNGRGGRRRGAGRAADVRTPRRSAVVPGGPPAAGRPERGADMTAAEPAGGALPPPDGGTGRTAAPPELVVGVGARLGVTAGEVIRLVRETLAASELPEAAVSALATAAAKTAEPGLVAAAERLALPLLGFRADTLAAVDVPHPSPAVLAAAGTAGVAEAAALLAAGPGAELVVPKRTSRRVTAAVARQRPRPGGPGSPGSPGGPGGPENVEGLGAPEDLGAPEGPGAPGVRGGLTDQDDPSSPGDPGDPGDPRRPYDPTGLGDPGGPRGPYDPTDLGDPPDPGNPRRPYDPTDPGDPGDPYGPTEPGDQGDQSDPTDLRGPGGPRPGIPPIRPAEETP</sequence>
<evidence type="ECO:0000256" key="1">
    <source>
        <dbReference type="SAM" id="MobiDB-lite"/>
    </source>
</evidence>
<accession>A0ABQ7FN99</accession>
<evidence type="ECO:0000313" key="4">
    <source>
        <dbReference type="Proteomes" id="UP000621266"/>
    </source>
</evidence>
<dbReference type="SUPFAM" id="SSF159664">
    <property type="entry name" value="CobE/GbiG C-terminal domain-like"/>
    <property type="match status" value="1"/>
</dbReference>
<keyword evidence="4" id="KW-1185">Reference proteome</keyword>
<feature type="compositionally biased region" description="Low complexity" evidence="1">
    <location>
        <begin position="301"/>
        <end position="310"/>
    </location>
</feature>
<feature type="compositionally biased region" description="Gly residues" evidence="1">
    <location>
        <begin position="197"/>
        <end position="209"/>
    </location>
</feature>
<organism evidence="3 4">
    <name type="scientific">Streptomyces lycii</name>
    <dbReference type="NCBI Taxonomy" id="2654337"/>
    <lineage>
        <taxon>Bacteria</taxon>
        <taxon>Bacillati</taxon>
        <taxon>Actinomycetota</taxon>
        <taxon>Actinomycetes</taxon>
        <taxon>Kitasatosporales</taxon>
        <taxon>Streptomycetaceae</taxon>
        <taxon>Streptomyces</taxon>
    </lineage>
</organism>
<evidence type="ECO:0000259" key="2">
    <source>
        <dbReference type="Pfam" id="PF01890"/>
    </source>
</evidence>